<dbReference type="InterPro" id="IPR000573">
    <property type="entry name" value="AconitaseA/IPMdHydase_ssu_swvl"/>
</dbReference>
<evidence type="ECO:0000256" key="5">
    <source>
        <dbReference type="ARBA" id="ARBA00011271"/>
    </source>
</evidence>
<dbReference type="AlphaFoldDB" id="A0A8J6NH49"/>
<sequence length="196" mass="21853">MKSFTKLTSKIIPLPHTDVDTDQIIPARYLKVIDKSGLAEGLFDSWRRLEDGSQNPEFPLNQDEYQDAQILLAGDNFGCGSSREHAPWALMGWGISVVISTSFADIFRNNALKNGLLPIVVSEEIQKSLFDLSEEAPAATIDIDLEAQHFSLPNGDMVSFEIDTFSKTCLLEGIDQLGYLMKHENQIAAFEAMRNE</sequence>
<comment type="similarity">
    <text evidence="4 10">Belongs to the LeuD family. LeuD type 1 subfamily.</text>
</comment>
<dbReference type="Proteomes" id="UP000614469">
    <property type="component" value="Unassembled WGS sequence"/>
</dbReference>
<evidence type="ECO:0000256" key="3">
    <source>
        <dbReference type="ARBA" id="ARBA00004729"/>
    </source>
</evidence>
<reference evidence="12 13" key="1">
    <citation type="submission" date="2020-08" db="EMBL/GenBank/DDBJ databases">
        <title>Bridging the membrane lipid divide: bacteria of the FCB group superphylum have the potential to synthesize archaeal ether lipids.</title>
        <authorList>
            <person name="Villanueva L."/>
            <person name="Von Meijenfeldt F.A.B."/>
            <person name="Westbye A.B."/>
            <person name="Yadav S."/>
            <person name="Hopmans E.C."/>
            <person name="Dutilh B.E."/>
            <person name="Sinninghe Damste J.S."/>
        </authorList>
    </citation>
    <scope>NUCLEOTIDE SEQUENCE [LARGE SCALE GENOMIC DNA]</scope>
    <source>
        <strain evidence="12">NIOZ-UU36</strain>
    </source>
</reference>
<dbReference type="InterPro" id="IPR015928">
    <property type="entry name" value="Aconitase/3IPM_dehydase_swvl"/>
</dbReference>
<protein>
    <recommendedName>
        <fullName evidence="10">3-isopropylmalate dehydratase small subunit</fullName>
        <ecNumber evidence="10">4.2.1.33</ecNumber>
    </recommendedName>
    <alternativeName>
        <fullName evidence="10">Alpha-IPM isomerase</fullName>
        <shortName evidence="10">IPMI</shortName>
    </alternativeName>
    <alternativeName>
        <fullName evidence="10">Isopropylmalate isomerase</fullName>
    </alternativeName>
</protein>
<evidence type="ECO:0000313" key="12">
    <source>
        <dbReference type="EMBL" id="MBC8334881.1"/>
    </source>
</evidence>
<dbReference type="NCBIfam" id="NF002458">
    <property type="entry name" value="PRK01641.1"/>
    <property type="match status" value="1"/>
</dbReference>
<feature type="domain" description="Aconitase A/isopropylmalate dehydratase small subunit swivel" evidence="11">
    <location>
        <begin position="1"/>
        <end position="123"/>
    </location>
</feature>
<name>A0A8J6NH49_9CHLR</name>
<proteinExistence type="inferred from homology"/>
<dbReference type="GO" id="GO:0009098">
    <property type="term" value="P:L-leucine biosynthetic process"/>
    <property type="evidence" value="ECO:0007669"/>
    <property type="project" value="UniProtKB-UniRule"/>
</dbReference>
<dbReference type="EC" id="4.2.1.33" evidence="10"/>
<dbReference type="InterPro" id="IPR004431">
    <property type="entry name" value="3-IsopropMal_deHydase_ssu"/>
</dbReference>
<evidence type="ECO:0000256" key="4">
    <source>
        <dbReference type="ARBA" id="ARBA00009845"/>
    </source>
</evidence>
<evidence type="ECO:0000256" key="1">
    <source>
        <dbReference type="ARBA" id="ARBA00000491"/>
    </source>
</evidence>
<comment type="caution">
    <text evidence="12">The sequence shown here is derived from an EMBL/GenBank/DDBJ whole genome shotgun (WGS) entry which is preliminary data.</text>
</comment>
<comment type="catalytic activity">
    <reaction evidence="1 10">
        <text>(2R,3S)-3-isopropylmalate = (2S)-2-isopropylmalate</text>
        <dbReference type="Rhea" id="RHEA:32287"/>
        <dbReference type="ChEBI" id="CHEBI:1178"/>
        <dbReference type="ChEBI" id="CHEBI:35121"/>
        <dbReference type="EC" id="4.2.1.33"/>
    </reaction>
</comment>
<evidence type="ECO:0000256" key="10">
    <source>
        <dbReference type="HAMAP-Rule" id="MF_01031"/>
    </source>
</evidence>
<accession>A0A8J6NH49</accession>
<evidence type="ECO:0000313" key="13">
    <source>
        <dbReference type="Proteomes" id="UP000614469"/>
    </source>
</evidence>
<evidence type="ECO:0000256" key="6">
    <source>
        <dbReference type="ARBA" id="ARBA00022430"/>
    </source>
</evidence>
<dbReference type="GO" id="GO:0009316">
    <property type="term" value="C:3-isopropylmalate dehydratase complex"/>
    <property type="evidence" value="ECO:0007669"/>
    <property type="project" value="InterPro"/>
</dbReference>
<organism evidence="12 13">
    <name type="scientific">Candidatus Desulfolinea nitratireducens</name>
    <dbReference type="NCBI Taxonomy" id="2841698"/>
    <lineage>
        <taxon>Bacteria</taxon>
        <taxon>Bacillati</taxon>
        <taxon>Chloroflexota</taxon>
        <taxon>Anaerolineae</taxon>
        <taxon>Anaerolineales</taxon>
        <taxon>Anaerolineales incertae sedis</taxon>
        <taxon>Candidatus Desulfolinea</taxon>
    </lineage>
</organism>
<dbReference type="PANTHER" id="PTHR43345:SF5">
    <property type="entry name" value="3-ISOPROPYLMALATE DEHYDRATASE SMALL SUBUNIT"/>
    <property type="match status" value="1"/>
</dbReference>
<dbReference type="EMBL" id="JACNJN010000082">
    <property type="protein sequence ID" value="MBC8334881.1"/>
    <property type="molecule type" value="Genomic_DNA"/>
</dbReference>
<dbReference type="FunFam" id="3.20.19.10:FF:000003">
    <property type="entry name" value="3-isopropylmalate dehydratase small subunit"/>
    <property type="match status" value="1"/>
</dbReference>
<dbReference type="UniPathway" id="UPA00048">
    <property type="reaction ID" value="UER00071"/>
</dbReference>
<evidence type="ECO:0000256" key="9">
    <source>
        <dbReference type="ARBA" id="ARBA00023304"/>
    </source>
</evidence>
<evidence type="ECO:0000256" key="8">
    <source>
        <dbReference type="ARBA" id="ARBA00023239"/>
    </source>
</evidence>
<dbReference type="GO" id="GO:0003861">
    <property type="term" value="F:3-isopropylmalate dehydratase activity"/>
    <property type="evidence" value="ECO:0007669"/>
    <property type="project" value="UniProtKB-UniRule"/>
</dbReference>
<dbReference type="CDD" id="cd01577">
    <property type="entry name" value="IPMI_Swivel"/>
    <property type="match status" value="1"/>
</dbReference>
<dbReference type="HAMAP" id="MF_01031">
    <property type="entry name" value="LeuD_type1"/>
    <property type="match status" value="1"/>
</dbReference>
<keyword evidence="7 10" id="KW-0028">Amino-acid biosynthesis</keyword>
<dbReference type="InterPro" id="IPR033940">
    <property type="entry name" value="IPMI_Swivel"/>
</dbReference>
<comment type="pathway">
    <text evidence="3 10">Amino-acid biosynthesis; L-leucine biosynthesis; L-leucine from 3-methyl-2-oxobutanoate: step 2/4.</text>
</comment>
<comment type="subunit">
    <text evidence="5 10">Heterodimer of LeuC and LeuD.</text>
</comment>
<evidence type="ECO:0000259" key="11">
    <source>
        <dbReference type="Pfam" id="PF00694"/>
    </source>
</evidence>
<dbReference type="InterPro" id="IPR050075">
    <property type="entry name" value="LeuD"/>
</dbReference>
<evidence type="ECO:0000256" key="2">
    <source>
        <dbReference type="ARBA" id="ARBA00002695"/>
    </source>
</evidence>
<keyword evidence="6 10" id="KW-0432">Leucine biosynthesis</keyword>
<dbReference type="NCBIfam" id="TIGR00171">
    <property type="entry name" value="leuD"/>
    <property type="match status" value="1"/>
</dbReference>
<evidence type="ECO:0000256" key="7">
    <source>
        <dbReference type="ARBA" id="ARBA00022605"/>
    </source>
</evidence>
<gene>
    <name evidence="10 12" type="primary">leuD</name>
    <name evidence="12" type="ORF">H8E29_06435</name>
</gene>
<dbReference type="PANTHER" id="PTHR43345">
    <property type="entry name" value="3-ISOPROPYLMALATE DEHYDRATASE SMALL SUBUNIT 2-RELATED-RELATED"/>
    <property type="match status" value="1"/>
</dbReference>
<dbReference type="SUPFAM" id="SSF52016">
    <property type="entry name" value="LeuD/IlvD-like"/>
    <property type="match status" value="1"/>
</dbReference>
<keyword evidence="8 10" id="KW-0456">Lyase</keyword>
<comment type="function">
    <text evidence="2 10">Catalyzes the isomerization between 2-isopropylmalate and 3-isopropylmalate, via the formation of 2-isopropylmaleate.</text>
</comment>
<dbReference type="Gene3D" id="3.20.19.10">
    <property type="entry name" value="Aconitase, domain 4"/>
    <property type="match status" value="1"/>
</dbReference>
<keyword evidence="9 10" id="KW-0100">Branched-chain amino acid biosynthesis</keyword>
<dbReference type="Pfam" id="PF00694">
    <property type="entry name" value="Aconitase_C"/>
    <property type="match status" value="1"/>
</dbReference>